<evidence type="ECO:0000313" key="8">
    <source>
        <dbReference type="EMBL" id="MCS4488269.1"/>
    </source>
</evidence>
<keyword evidence="2 8" id="KW-0032">Aminotransferase</keyword>
<evidence type="ECO:0000256" key="3">
    <source>
        <dbReference type="ARBA" id="ARBA00022898"/>
    </source>
</evidence>
<dbReference type="InterPro" id="IPR036388">
    <property type="entry name" value="WH-like_DNA-bd_sf"/>
</dbReference>
<dbReference type="InterPro" id="IPR000524">
    <property type="entry name" value="Tscrpt_reg_HTH_GntR"/>
</dbReference>
<name>A0ABT2F760_9STRE</name>
<comment type="caution">
    <text evidence="8">The sequence shown here is derived from an EMBL/GenBank/DDBJ whole genome shotgun (WGS) entry which is preliminary data.</text>
</comment>
<reference evidence="8 9" key="1">
    <citation type="journal article" date="2023" name="Int. J. Syst. Evol. Microbiol.">
        <title>Streptococcus sciuri sp. nov., Staphylococcus marylandisciuri sp. nov. and Staphylococcus americanisciuri sp. nov., isolated from faeces of eastern grey squirrel (Sciurus carolinensis).</title>
        <authorList>
            <person name="Volokhov D.V."/>
            <person name="Zagorodnyaya T.A."/>
            <person name="Furtak V.A."/>
            <person name="Nattanmai G."/>
            <person name="Randall L."/>
            <person name="Jose S."/>
            <person name="Gao Y."/>
            <person name="Eisenberg T."/>
            <person name="Delmonte P."/>
            <person name="Blom J."/>
            <person name="Mitchell K.K."/>
        </authorList>
    </citation>
    <scope>NUCLEOTIDE SEQUENCE [LARGE SCALE GENOMIC DNA]</scope>
    <source>
        <strain evidence="8 9">SQ9-PEA</strain>
    </source>
</reference>
<dbReference type="PROSITE" id="PS50949">
    <property type="entry name" value="HTH_GNTR"/>
    <property type="match status" value="1"/>
</dbReference>
<dbReference type="InterPro" id="IPR015421">
    <property type="entry name" value="PyrdxlP-dep_Trfase_major"/>
</dbReference>
<dbReference type="Proteomes" id="UP001206548">
    <property type="component" value="Unassembled WGS sequence"/>
</dbReference>
<dbReference type="InterPro" id="IPR036390">
    <property type="entry name" value="WH_DNA-bd_sf"/>
</dbReference>
<organism evidence="8 9">
    <name type="scientific">Streptococcus sciuri</name>
    <dbReference type="NCBI Taxonomy" id="2973939"/>
    <lineage>
        <taxon>Bacteria</taxon>
        <taxon>Bacillati</taxon>
        <taxon>Bacillota</taxon>
        <taxon>Bacilli</taxon>
        <taxon>Lactobacillales</taxon>
        <taxon>Streptococcaceae</taxon>
        <taxon>Streptococcus</taxon>
    </lineage>
</organism>
<gene>
    <name evidence="8" type="ORF">NXS10_04765</name>
</gene>
<keyword evidence="3" id="KW-0663">Pyridoxal phosphate</keyword>
<dbReference type="Pfam" id="PF00155">
    <property type="entry name" value="Aminotran_1_2"/>
    <property type="match status" value="1"/>
</dbReference>
<dbReference type="CDD" id="cd07377">
    <property type="entry name" value="WHTH_GntR"/>
    <property type="match status" value="1"/>
</dbReference>
<evidence type="ECO:0000313" key="9">
    <source>
        <dbReference type="Proteomes" id="UP001206548"/>
    </source>
</evidence>
<dbReference type="Gene3D" id="3.40.640.10">
    <property type="entry name" value="Type I PLP-dependent aspartate aminotransferase-like (Major domain)"/>
    <property type="match status" value="1"/>
</dbReference>
<evidence type="ECO:0000256" key="5">
    <source>
        <dbReference type="ARBA" id="ARBA00023125"/>
    </source>
</evidence>
<evidence type="ECO:0000259" key="7">
    <source>
        <dbReference type="PROSITE" id="PS50949"/>
    </source>
</evidence>
<dbReference type="GO" id="GO:0008483">
    <property type="term" value="F:transaminase activity"/>
    <property type="evidence" value="ECO:0007669"/>
    <property type="project" value="UniProtKB-KW"/>
</dbReference>
<protein>
    <submittedName>
        <fullName evidence="8">PLP-dependent aminotransferase family protein</fullName>
    </submittedName>
</protein>
<evidence type="ECO:0000256" key="2">
    <source>
        <dbReference type="ARBA" id="ARBA00022576"/>
    </source>
</evidence>
<dbReference type="InterPro" id="IPR004839">
    <property type="entry name" value="Aminotransferase_I/II_large"/>
</dbReference>
<sequence length="421" mass="48782">MTKSDAIKSYIIGEIKKGNLTAGDKLPSIRQLAKQFMCNKDTVQKALLDLRYEHYIHAIEKSGYYVFENPYQKVEPLDLPDSEIANIAYEDFRICLNETLIGRESYLFNYFHKQEGLSELINATHQLFLEGDVYTKREQIVITAGTQQALYILTQIAFPNGKMDILLEQPTYDRMVDLVGQLSLSYQTISRTLGGVDFERLEALFKTKSIKFFYLMPRLQNPLGTSYTPEDMERLIFLAEKYDVYLVEDDYMSDFAEKAPLHYYDTFDRVIYLKSFSNTIFPALRLAVVCLPTCLKKAFINYKKLMDYDTNLILQKALALYINNGMYAKNTHYLKERYHNQIEEGKALVSFRENLPAHCVRYNHVLLDISAVQQKSKKTKLISLSDSLVDFYINPKEQCVVQISSADKLEQVLDLIRDDLS</sequence>
<dbReference type="CDD" id="cd00609">
    <property type="entry name" value="AAT_like"/>
    <property type="match status" value="1"/>
</dbReference>
<keyword evidence="9" id="KW-1185">Reference proteome</keyword>
<dbReference type="InterPro" id="IPR015424">
    <property type="entry name" value="PyrdxlP-dep_Trfase"/>
</dbReference>
<dbReference type="RefSeq" id="WP_259138236.1">
    <property type="nucleotide sequence ID" value="NZ_JANUXX010000004.1"/>
</dbReference>
<keyword evidence="6" id="KW-0804">Transcription</keyword>
<dbReference type="PANTHER" id="PTHR46577">
    <property type="entry name" value="HTH-TYPE TRANSCRIPTIONAL REGULATORY PROTEIN GABR"/>
    <property type="match status" value="1"/>
</dbReference>
<dbReference type="PANTHER" id="PTHR46577:SF1">
    <property type="entry name" value="HTH-TYPE TRANSCRIPTIONAL REGULATORY PROTEIN GABR"/>
    <property type="match status" value="1"/>
</dbReference>
<feature type="domain" description="HTH gntR-type" evidence="7">
    <location>
        <begin position="1"/>
        <end position="69"/>
    </location>
</feature>
<accession>A0ABT2F760</accession>
<dbReference type="SUPFAM" id="SSF46785">
    <property type="entry name" value="Winged helix' DNA-binding domain"/>
    <property type="match status" value="1"/>
</dbReference>
<keyword evidence="5" id="KW-0238">DNA-binding</keyword>
<comment type="similarity">
    <text evidence="1">In the C-terminal section; belongs to the class-I pyridoxal-phosphate-dependent aminotransferase family.</text>
</comment>
<dbReference type="SUPFAM" id="SSF53383">
    <property type="entry name" value="PLP-dependent transferases"/>
    <property type="match status" value="1"/>
</dbReference>
<dbReference type="Gene3D" id="1.10.10.10">
    <property type="entry name" value="Winged helix-like DNA-binding domain superfamily/Winged helix DNA-binding domain"/>
    <property type="match status" value="1"/>
</dbReference>
<dbReference type="InterPro" id="IPR051446">
    <property type="entry name" value="HTH_trans_reg/aminotransferase"/>
</dbReference>
<evidence type="ECO:0000256" key="6">
    <source>
        <dbReference type="ARBA" id="ARBA00023163"/>
    </source>
</evidence>
<evidence type="ECO:0000256" key="4">
    <source>
        <dbReference type="ARBA" id="ARBA00023015"/>
    </source>
</evidence>
<proteinExistence type="inferred from homology"/>
<evidence type="ECO:0000256" key="1">
    <source>
        <dbReference type="ARBA" id="ARBA00005384"/>
    </source>
</evidence>
<dbReference type="Pfam" id="PF00392">
    <property type="entry name" value="GntR"/>
    <property type="match status" value="1"/>
</dbReference>
<dbReference type="EMBL" id="JANUXX010000004">
    <property type="protein sequence ID" value="MCS4488269.1"/>
    <property type="molecule type" value="Genomic_DNA"/>
</dbReference>
<keyword evidence="4" id="KW-0805">Transcription regulation</keyword>
<dbReference type="SMART" id="SM00345">
    <property type="entry name" value="HTH_GNTR"/>
    <property type="match status" value="1"/>
</dbReference>
<keyword evidence="2 8" id="KW-0808">Transferase</keyword>